<accession>A0A6G0W2B1</accession>
<reference evidence="1 2" key="1">
    <citation type="submission" date="2019-08" db="EMBL/GenBank/DDBJ databases">
        <title>Whole genome of Aphis craccivora.</title>
        <authorList>
            <person name="Voronova N.V."/>
            <person name="Shulinski R.S."/>
            <person name="Bandarenka Y.V."/>
            <person name="Zhorov D.G."/>
            <person name="Warner D."/>
        </authorList>
    </citation>
    <scope>NUCLEOTIDE SEQUENCE [LARGE SCALE GENOMIC DNA]</scope>
    <source>
        <strain evidence="1">180601</strain>
        <tissue evidence="1">Whole Body</tissue>
    </source>
</reference>
<organism evidence="1 2">
    <name type="scientific">Aphis craccivora</name>
    <name type="common">Cowpea aphid</name>
    <dbReference type="NCBI Taxonomy" id="307492"/>
    <lineage>
        <taxon>Eukaryota</taxon>
        <taxon>Metazoa</taxon>
        <taxon>Ecdysozoa</taxon>
        <taxon>Arthropoda</taxon>
        <taxon>Hexapoda</taxon>
        <taxon>Insecta</taxon>
        <taxon>Pterygota</taxon>
        <taxon>Neoptera</taxon>
        <taxon>Paraneoptera</taxon>
        <taxon>Hemiptera</taxon>
        <taxon>Sternorrhyncha</taxon>
        <taxon>Aphidomorpha</taxon>
        <taxon>Aphidoidea</taxon>
        <taxon>Aphididae</taxon>
        <taxon>Aphidini</taxon>
        <taxon>Aphis</taxon>
        <taxon>Aphis</taxon>
    </lineage>
</organism>
<proteinExistence type="predicted"/>
<dbReference type="AlphaFoldDB" id="A0A6G0W2B1"/>
<gene>
    <name evidence="1" type="ORF">FWK35_00039319</name>
</gene>
<sequence>MTQSLDFKEHLIIEPVVPLTKQRKVEKHLDLNIQLKDIPNILKIRNEFYYVRGLVNFIPPISNTINAIGHYIAYCYRD</sequence>
<name>A0A6G0W2B1_APHCR</name>
<evidence type="ECO:0000313" key="2">
    <source>
        <dbReference type="Proteomes" id="UP000478052"/>
    </source>
</evidence>
<dbReference type="Proteomes" id="UP000478052">
    <property type="component" value="Unassembled WGS sequence"/>
</dbReference>
<evidence type="ECO:0000313" key="1">
    <source>
        <dbReference type="EMBL" id="KAF0719111.1"/>
    </source>
</evidence>
<dbReference type="EMBL" id="VUJU01009596">
    <property type="protein sequence ID" value="KAF0719111.1"/>
    <property type="molecule type" value="Genomic_DNA"/>
</dbReference>
<comment type="caution">
    <text evidence="1">The sequence shown here is derived from an EMBL/GenBank/DDBJ whole genome shotgun (WGS) entry which is preliminary data.</text>
</comment>
<dbReference type="OrthoDB" id="10055366at2759"/>
<keyword evidence="2" id="KW-1185">Reference proteome</keyword>
<protein>
    <submittedName>
        <fullName evidence="1">Uncharacterized protein</fullName>
    </submittedName>
</protein>